<dbReference type="Pfam" id="PF00550">
    <property type="entry name" value="PP-binding"/>
    <property type="match status" value="1"/>
</dbReference>
<keyword evidence="3" id="KW-1185">Reference proteome</keyword>
<evidence type="ECO:0000259" key="1">
    <source>
        <dbReference type="PROSITE" id="PS50075"/>
    </source>
</evidence>
<name>A0ABN0ZVC1_9ACTN</name>
<proteinExistence type="predicted"/>
<dbReference type="SUPFAM" id="SSF47336">
    <property type="entry name" value="ACP-like"/>
    <property type="match status" value="1"/>
</dbReference>
<dbReference type="InterPro" id="IPR009081">
    <property type="entry name" value="PP-bd_ACP"/>
</dbReference>
<dbReference type="InterPro" id="IPR036736">
    <property type="entry name" value="ACP-like_sf"/>
</dbReference>
<feature type="domain" description="Carrier" evidence="1">
    <location>
        <begin position="7"/>
        <end position="83"/>
    </location>
</feature>
<sequence>MTAGLPAEDGPVLPALAHLVAGYLNTAPEALPADANLVHLGLGSLEVMRLVGRLRKAKIPAEVRDLAAQPTLAQWTRYLLGLSPAEDIAASLS</sequence>
<dbReference type="EMBL" id="BAAAHB010000019">
    <property type="protein sequence ID" value="GAA0460276.1"/>
    <property type="molecule type" value="Genomic_DNA"/>
</dbReference>
<gene>
    <name evidence="2" type="ORF">GCM10009544_23520</name>
</gene>
<evidence type="ECO:0000313" key="2">
    <source>
        <dbReference type="EMBL" id="GAA0460276.1"/>
    </source>
</evidence>
<dbReference type="RefSeq" id="WP_344089477.1">
    <property type="nucleotide sequence ID" value="NZ_BAAAHB010000019.1"/>
</dbReference>
<dbReference type="Proteomes" id="UP001499895">
    <property type="component" value="Unassembled WGS sequence"/>
</dbReference>
<reference evidence="2 3" key="1">
    <citation type="journal article" date="2019" name="Int. J. Syst. Evol. Microbiol.">
        <title>The Global Catalogue of Microorganisms (GCM) 10K type strain sequencing project: providing services to taxonomists for standard genome sequencing and annotation.</title>
        <authorList>
            <consortium name="The Broad Institute Genomics Platform"/>
            <consortium name="The Broad Institute Genome Sequencing Center for Infectious Disease"/>
            <person name="Wu L."/>
            <person name="Ma J."/>
        </authorList>
    </citation>
    <scope>NUCLEOTIDE SEQUENCE [LARGE SCALE GENOMIC DNA]</scope>
    <source>
        <strain evidence="2 3">JCM 10649</strain>
    </source>
</reference>
<dbReference type="Gene3D" id="1.10.1200.10">
    <property type="entry name" value="ACP-like"/>
    <property type="match status" value="1"/>
</dbReference>
<comment type="caution">
    <text evidence="2">The sequence shown here is derived from an EMBL/GenBank/DDBJ whole genome shotgun (WGS) entry which is preliminary data.</text>
</comment>
<protein>
    <recommendedName>
        <fullName evidence="1">Carrier domain-containing protein</fullName>
    </recommendedName>
</protein>
<evidence type="ECO:0000313" key="3">
    <source>
        <dbReference type="Proteomes" id="UP001499895"/>
    </source>
</evidence>
<dbReference type="PROSITE" id="PS50075">
    <property type="entry name" value="CARRIER"/>
    <property type="match status" value="1"/>
</dbReference>
<organism evidence="2 3">
    <name type="scientific">Streptomyces stramineus</name>
    <dbReference type="NCBI Taxonomy" id="173861"/>
    <lineage>
        <taxon>Bacteria</taxon>
        <taxon>Bacillati</taxon>
        <taxon>Actinomycetota</taxon>
        <taxon>Actinomycetes</taxon>
        <taxon>Kitasatosporales</taxon>
        <taxon>Streptomycetaceae</taxon>
        <taxon>Streptomyces</taxon>
    </lineage>
</organism>
<accession>A0ABN0ZVC1</accession>